<dbReference type="PANTHER" id="PTHR42693:SF5">
    <property type="entry name" value="ARYLSULFATASE D"/>
    <property type="match status" value="1"/>
</dbReference>
<dbReference type="Proteomes" id="UP000812440">
    <property type="component" value="Chromosome 2"/>
</dbReference>
<evidence type="ECO:0000256" key="2">
    <source>
        <dbReference type="ARBA" id="ARBA00008779"/>
    </source>
</evidence>
<evidence type="ECO:0000256" key="5">
    <source>
        <dbReference type="ARBA" id="ARBA00022837"/>
    </source>
</evidence>
<dbReference type="PROSITE" id="PS00149">
    <property type="entry name" value="SULFATASE_2"/>
    <property type="match status" value="1"/>
</dbReference>
<keyword evidence="6" id="KW-0472">Membrane</keyword>
<dbReference type="Gene3D" id="1.10.287.550">
    <property type="entry name" value="Helix hairpin bin"/>
    <property type="match status" value="1"/>
</dbReference>
<evidence type="ECO:0000313" key="9">
    <source>
        <dbReference type="Proteomes" id="UP000812440"/>
    </source>
</evidence>
<dbReference type="Pfam" id="PF00884">
    <property type="entry name" value="Sulfatase"/>
    <property type="match status" value="1"/>
</dbReference>
<keyword evidence="4" id="KW-0378">Hydrolase</keyword>
<evidence type="ECO:0000259" key="7">
    <source>
        <dbReference type="Pfam" id="PF00884"/>
    </source>
</evidence>
<comment type="similarity">
    <text evidence="2">Belongs to the sulfatase family.</text>
</comment>
<evidence type="ECO:0000313" key="8">
    <source>
        <dbReference type="EMBL" id="KAG8450629.1"/>
    </source>
</evidence>
<dbReference type="Pfam" id="PF14707">
    <property type="entry name" value="Sulfatase_C"/>
    <property type="match status" value="1"/>
</dbReference>
<keyword evidence="6" id="KW-1133">Transmembrane helix</keyword>
<dbReference type="FunFam" id="3.30.1120.10:FF:000001">
    <property type="entry name" value="Arylsulfatase E"/>
    <property type="match status" value="1"/>
</dbReference>
<evidence type="ECO:0000256" key="3">
    <source>
        <dbReference type="ARBA" id="ARBA00022723"/>
    </source>
</evidence>
<dbReference type="CDD" id="cd16159">
    <property type="entry name" value="ES"/>
    <property type="match status" value="1"/>
</dbReference>
<dbReference type="InterPro" id="IPR000917">
    <property type="entry name" value="Sulfatase_N"/>
</dbReference>
<keyword evidence="6" id="KW-0812">Transmembrane</keyword>
<evidence type="ECO:0000256" key="1">
    <source>
        <dbReference type="ARBA" id="ARBA00001913"/>
    </source>
</evidence>
<reference evidence="8" key="1">
    <citation type="thesis" date="2020" institute="ProQuest LLC" country="789 East Eisenhower Parkway, Ann Arbor, MI, USA">
        <title>Comparative Genomics and Chromosome Evolution.</title>
        <authorList>
            <person name="Mudd A.B."/>
        </authorList>
    </citation>
    <scope>NUCLEOTIDE SEQUENCE</scope>
    <source>
        <strain evidence="8">Female2</strain>
        <tissue evidence="8">Blood</tissue>
    </source>
</reference>
<accession>A0A8T2JZQ8</accession>
<name>A0A8T2JZQ8_9PIPI</name>
<comment type="cofactor">
    <cofactor evidence="1">
        <name>Ca(2+)</name>
        <dbReference type="ChEBI" id="CHEBI:29108"/>
    </cofactor>
</comment>
<keyword evidence="5" id="KW-0106">Calcium</keyword>
<dbReference type="EMBL" id="JAACNH010000002">
    <property type="protein sequence ID" value="KAG8450629.1"/>
    <property type="molecule type" value="Genomic_DNA"/>
</dbReference>
<dbReference type="GO" id="GO:0004065">
    <property type="term" value="F:arylsulfatase activity"/>
    <property type="evidence" value="ECO:0007669"/>
    <property type="project" value="TreeGrafter"/>
</dbReference>
<feature type="domain" description="Sulfatase N-terminal" evidence="7">
    <location>
        <begin position="30"/>
        <end position="408"/>
    </location>
</feature>
<dbReference type="Gene3D" id="3.30.1120.10">
    <property type="match status" value="1"/>
</dbReference>
<evidence type="ECO:0000256" key="6">
    <source>
        <dbReference type="SAM" id="Phobius"/>
    </source>
</evidence>
<sequence>MLTRIDCFRIFAVIIFLGFTLITKSISSKPNFLLFLADDLGIGDIGCFGNNTLRTPNIDRLAKEGVKLTQHISASPLCTPSRAAFMTGRYPIRSGMDYSDAGRVIMWTAASSGLPPNETTFASILQQEGYTTGIIGKWHLGINCASCKDFCHHPNNHGFGYFYGMPFSMFGDCQPGSPSEYQQDFQSQLHFLQMLCVGMITLILVKFTKLLHINGKIILFSGIFVVLCSIACYAQYGFLRYWNCIVMRNQEMTEQPMDLERSAPQLVKEAHGFIERNKHVPFLLVVSFLHVHSPYITTKKFTGRSKHGLYGDNVEEMDYLVGSIVDAMEKAGLNTNTFMYFASDHGGHREINGGWNGIYKGGKAVAGWEGGIRVPGIIRWPGVIVADTVCDEPTSLMDIFPTVIHLGGGKLPTDRIIDGRNLMPLLKKQISHSEHEFLFHYCGRNLHAVRWHDKQSGAIWKAHFMTPVFFPEGSGNCYDTFICDCEGERVTHLNPPLLFELSSDPSEATPLYANPQYMEVIHHIQLAVTEHQKTISSVPQQLSYMNNRWKPWLQPCCGTFPFCVCHKDINVTSTI</sequence>
<keyword evidence="9" id="KW-1185">Reference proteome</keyword>
<evidence type="ECO:0000256" key="4">
    <source>
        <dbReference type="ARBA" id="ARBA00022801"/>
    </source>
</evidence>
<comment type="caution">
    <text evidence="8">The sequence shown here is derived from an EMBL/GenBank/DDBJ whole genome shotgun (WGS) entry which is preliminary data.</text>
</comment>
<organism evidence="8 9">
    <name type="scientific">Hymenochirus boettgeri</name>
    <name type="common">Congo dwarf clawed frog</name>
    <dbReference type="NCBI Taxonomy" id="247094"/>
    <lineage>
        <taxon>Eukaryota</taxon>
        <taxon>Metazoa</taxon>
        <taxon>Chordata</taxon>
        <taxon>Craniata</taxon>
        <taxon>Vertebrata</taxon>
        <taxon>Euteleostomi</taxon>
        <taxon>Amphibia</taxon>
        <taxon>Batrachia</taxon>
        <taxon>Anura</taxon>
        <taxon>Pipoidea</taxon>
        <taxon>Pipidae</taxon>
        <taxon>Pipinae</taxon>
        <taxon>Hymenochirus</taxon>
    </lineage>
</organism>
<feature type="transmembrane region" description="Helical" evidence="6">
    <location>
        <begin position="7"/>
        <end position="26"/>
    </location>
</feature>
<dbReference type="GO" id="GO:0046872">
    <property type="term" value="F:metal ion binding"/>
    <property type="evidence" value="ECO:0007669"/>
    <property type="project" value="UniProtKB-KW"/>
</dbReference>
<dbReference type="SUPFAM" id="SSF53649">
    <property type="entry name" value="Alkaline phosphatase-like"/>
    <property type="match status" value="1"/>
</dbReference>
<gene>
    <name evidence="8" type="ORF">GDO86_003052</name>
</gene>
<dbReference type="InterPro" id="IPR050738">
    <property type="entry name" value="Sulfatase"/>
</dbReference>
<dbReference type="Gene3D" id="3.40.720.10">
    <property type="entry name" value="Alkaline Phosphatase, subunit A"/>
    <property type="match status" value="1"/>
</dbReference>
<feature type="transmembrane region" description="Helical" evidence="6">
    <location>
        <begin position="217"/>
        <end position="239"/>
    </location>
</feature>
<protein>
    <recommendedName>
        <fullName evidence="7">Sulfatase N-terminal domain-containing protein</fullName>
    </recommendedName>
</protein>
<feature type="transmembrane region" description="Helical" evidence="6">
    <location>
        <begin position="187"/>
        <end position="205"/>
    </location>
</feature>
<dbReference type="AlphaFoldDB" id="A0A8T2JZQ8"/>
<dbReference type="PANTHER" id="PTHR42693">
    <property type="entry name" value="ARYLSULFATASE FAMILY MEMBER"/>
    <property type="match status" value="1"/>
</dbReference>
<dbReference type="GO" id="GO:0005783">
    <property type="term" value="C:endoplasmic reticulum"/>
    <property type="evidence" value="ECO:0007669"/>
    <property type="project" value="UniProtKB-ARBA"/>
</dbReference>
<proteinExistence type="inferred from homology"/>
<dbReference type="InterPro" id="IPR017850">
    <property type="entry name" value="Alkaline_phosphatase_core_sf"/>
</dbReference>
<dbReference type="InterPro" id="IPR024607">
    <property type="entry name" value="Sulfatase_CS"/>
</dbReference>
<keyword evidence="3" id="KW-0479">Metal-binding</keyword>
<dbReference type="FunFam" id="3.40.720.10:FF:000233">
    <property type="entry name" value="Predicted protein"/>
    <property type="match status" value="1"/>
</dbReference>
<dbReference type="OrthoDB" id="103349at2759"/>
<dbReference type="PROSITE" id="PS00523">
    <property type="entry name" value="SULFATASE_1"/>
    <property type="match status" value="1"/>
</dbReference>